<reference evidence="1" key="1">
    <citation type="journal article" date="2021" name="IMA Fungus">
        <title>Genomic characterization of three marine fungi, including Emericellopsis atlantica sp. nov. with signatures of a generalist lifestyle and marine biomass degradation.</title>
        <authorList>
            <person name="Hagestad O.C."/>
            <person name="Hou L."/>
            <person name="Andersen J.H."/>
            <person name="Hansen E.H."/>
            <person name="Altermark B."/>
            <person name="Li C."/>
            <person name="Kuhnert E."/>
            <person name="Cox R.J."/>
            <person name="Crous P.W."/>
            <person name="Spatafora J.W."/>
            <person name="Lail K."/>
            <person name="Amirebrahimi M."/>
            <person name="Lipzen A."/>
            <person name="Pangilinan J."/>
            <person name="Andreopoulos W."/>
            <person name="Hayes R.D."/>
            <person name="Ng V."/>
            <person name="Grigoriev I.V."/>
            <person name="Jackson S.A."/>
            <person name="Sutton T.D.S."/>
            <person name="Dobson A.D.W."/>
            <person name="Rama T."/>
        </authorList>
    </citation>
    <scope>NUCLEOTIDE SEQUENCE</scope>
    <source>
        <strain evidence="1">TRa018bII</strain>
    </source>
</reference>
<evidence type="ECO:0000313" key="2">
    <source>
        <dbReference type="Proteomes" id="UP000824998"/>
    </source>
</evidence>
<evidence type="ECO:0008006" key="3">
    <source>
        <dbReference type="Google" id="ProtNLM"/>
    </source>
</evidence>
<dbReference type="AlphaFoldDB" id="A0A9P7YKM4"/>
<proteinExistence type="predicted"/>
<name>A0A9P7YKM4_9HELO</name>
<keyword evidence="2" id="KW-1185">Reference proteome</keyword>
<protein>
    <recommendedName>
        <fullName evidence="3">BTB domain-containing protein</fullName>
    </recommendedName>
</protein>
<accession>A0A9P7YKM4</accession>
<organism evidence="1 2">
    <name type="scientific">Amylocarpus encephaloides</name>
    <dbReference type="NCBI Taxonomy" id="45428"/>
    <lineage>
        <taxon>Eukaryota</taxon>
        <taxon>Fungi</taxon>
        <taxon>Dikarya</taxon>
        <taxon>Ascomycota</taxon>
        <taxon>Pezizomycotina</taxon>
        <taxon>Leotiomycetes</taxon>
        <taxon>Helotiales</taxon>
        <taxon>Helotiales incertae sedis</taxon>
        <taxon>Amylocarpus</taxon>
    </lineage>
</organism>
<dbReference type="EMBL" id="MU251429">
    <property type="protein sequence ID" value="KAG9235579.1"/>
    <property type="molecule type" value="Genomic_DNA"/>
</dbReference>
<dbReference type="Proteomes" id="UP000824998">
    <property type="component" value="Unassembled WGS sequence"/>
</dbReference>
<evidence type="ECO:0000313" key="1">
    <source>
        <dbReference type="EMBL" id="KAG9235579.1"/>
    </source>
</evidence>
<comment type="caution">
    <text evidence="1">The sequence shown here is derived from an EMBL/GenBank/DDBJ whole genome shotgun (WGS) entry which is preliminary data.</text>
</comment>
<gene>
    <name evidence="1" type="ORF">BJ875DRAFT_483134</name>
</gene>
<sequence>MAGRSASEQWLPSVFVAGVDLTLSRQFGIEMTLIFAKSRETAVPLPAIHKNLLFTNSPFFNRNLGACEKGVECGGNLTIDGYHPDAISAVLAMIAYGAPAPSLAQGEEGLAYIDLHLLAVRFCAAGHVKDSIMDALIKHHVDCGRLLSLRFARETYENTSEGSMLREYVVRGVSFAIEREGVDSEAGWPTEDFITLPADFQRDHMRLFRSSEQQGRWDPRETDPCKFHVHGGDNLCYRKAAARADGDQGFKSFQHVSTSPYVLETNTDMGDVGGDAGMDFEHAGMASNVDFSTPAVTAIEP</sequence>